<evidence type="ECO:0008006" key="4">
    <source>
        <dbReference type="Google" id="ProtNLM"/>
    </source>
</evidence>
<dbReference type="Pfam" id="PF19700">
    <property type="entry name" value="DUF6198"/>
    <property type="match status" value="1"/>
</dbReference>
<feature type="transmembrane region" description="Helical" evidence="1">
    <location>
        <begin position="7"/>
        <end position="28"/>
    </location>
</feature>
<dbReference type="OrthoDB" id="1902994at2"/>
<dbReference type="EMBL" id="PYAV01000008">
    <property type="protein sequence ID" value="PSL44509.1"/>
    <property type="molecule type" value="Genomic_DNA"/>
</dbReference>
<dbReference type="PANTHER" id="PTHR40078:SF1">
    <property type="entry name" value="INTEGRAL MEMBRANE PROTEIN"/>
    <property type="match status" value="1"/>
</dbReference>
<comment type="caution">
    <text evidence="2">The sequence shown here is derived from an EMBL/GenBank/DDBJ whole genome shotgun (WGS) entry which is preliminary data.</text>
</comment>
<keyword evidence="1" id="KW-0812">Transmembrane</keyword>
<dbReference type="InterPro" id="IPR038750">
    <property type="entry name" value="YczE/YyaS-like"/>
</dbReference>
<keyword evidence="1" id="KW-0472">Membrane</keyword>
<sequence>MLFSRILVYSLGMMINFFGVALVIYSTLGTGFWSALFVGLSENVALTAGFWYGLFQFIFIFVNARLMGARPEVAALIPLVLESFVYDFWLEVVFGGLNMAAAPFYMQLGMFSGGLLAIGLGVALYILPMFPRAPVDQLFLAVSERFNIGLGISQTIVAAGAATAGLLVGGPVGWGTLVITVLLGPVIQFWHEKLVFIFPEFHEQAIANAETVEAGSEYTPETVN</sequence>
<evidence type="ECO:0000256" key="1">
    <source>
        <dbReference type="SAM" id="Phobius"/>
    </source>
</evidence>
<dbReference type="AlphaFoldDB" id="A0A2P8HE61"/>
<accession>A0A2P8HE61</accession>
<protein>
    <recommendedName>
        <fullName evidence="4">Membrane protein YczE</fullName>
    </recommendedName>
</protein>
<organism evidence="2 3">
    <name type="scientific">Salsuginibacillus halophilus</name>
    <dbReference type="NCBI Taxonomy" id="517424"/>
    <lineage>
        <taxon>Bacteria</taxon>
        <taxon>Bacillati</taxon>
        <taxon>Bacillota</taxon>
        <taxon>Bacilli</taxon>
        <taxon>Bacillales</taxon>
        <taxon>Bacillaceae</taxon>
        <taxon>Salsuginibacillus</taxon>
    </lineage>
</organism>
<evidence type="ECO:0000313" key="2">
    <source>
        <dbReference type="EMBL" id="PSL44509.1"/>
    </source>
</evidence>
<keyword evidence="3" id="KW-1185">Reference proteome</keyword>
<name>A0A2P8HE61_9BACI</name>
<dbReference type="PANTHER" id="PTHR40078">
    <property type="entry name" value="INTEGRAL MEMBRANE PROTEIN-RELATED"/>
    <property type="match status" value="1"/>
</dbReference>
<gene>
    <name evidence="2" type="ORF">B0H94_108121</name>
</gene>
<evidence type="ECO:0000313" key="3">
    <source>
        <dbReference type="Proteomes" id="UP000242310"/>
    </source>
</evidence>
<feature type="transmembrane region" description="Helical" evidence="1">
    <location>
        <begin position="174"/>
        <end position="191"/>
    </location>
</feature>
<feature type="transmembrane region" description="Helical" evidence="1">
    <location>
        <begin position="104"/>
        <end position="127"/>
    </location>
</feature>
<dbReference type="RefSeq" id="WP_106588981.1">
    <property type="nucleotide sequence ID" value="NZ_PYAV01000008.1"/>
</dbReference>
<keyword evidence="1" id="KW-1133">Transmembrane helix</keyword>
<feature type="transmembrane region" description="Helical" evidence="1">
    <location>
        <begin position="48"/>
        <end position="66"/>
    </location>
</feature>
<feature type="transmembrane region" description="Helical" evidence="1">
    <location>
        <begin position="73"/>
        <end position="92"/>
    </location>
</feature>
<reference evidence="2 3" key="1">
    <citation type="submission" date="2018-03" db="EMBL/GenBank/DDBJ databases">
        <title>Genomic Encyclopedia of Type Strains, Phase III (KMG-III): the genomes of soil and plant-associated and newly described type strains.</title>
        <authorList>
            <person name="Whitman W."/>
        </authorList>
    </citation>
    <scope>NUCLEOTIDE SEQUENCE [LARGE SCALE GENOMIC DNA]</scope>
    <source>
        <strain evidence="2 3">CGMCC 1.07653</strain>
    </source>
</reference>
<proteinExistence type="predicted"/>
<dbReference type="Proteomes" id="UP000242310">
    <property type="component" value="Unassembled WGS sequence"/>
</dbReference>